<accession>A0A9P9DSP3</accession>
<evidence type="ECO:0000313" key="2">
    <source>
        <dbReference type="EMBL" id="KAH7124678.1"/>
    </source>
</evidence>
<reference evidence="2" key="1">
    <citation type="journal article" date="2021" name="Nat. Commun.">
        <title>Genetic determinants of endophytism in the Arabidopsis root mycobiome.</title>
        <authorList>
            <person name="Mesny F."/>
            <person name="Miyauchi S."/>
            <person name="Thiergart T."/>
            <person name="Pickel B."/>
            <person name="Atanasova L."/>
            <person name="Karlsson M."/>
            <person name="Huettel B."/>
            <person name="Barry K.W."/>
            <person name="Haridas S."/>
            <person name="Chen C."/>
            <person name="Bauer D."/>
            <person name="Andreopoulos W."/>
            <person name="Pangilinan J."/>
            <person name="LaButti K."/>
            <person name="Riley R."/>
            <person name="Lipzen A."/>
            <person name="Clum A."/>
            <person name="Drula E."/>
            <person name="Henrissat B."/>
            <person name="Kohler A."/>
            <person name="Grigoriev I.V."/>
            <person name="Martin F.M."/>
            <person name="Hacquard S."/>
        </authorList>
    </citation>
    <scope>NUCLEOTIDE SEQUENCE</scope>
    <source>
        <strain evidence="2">MPI-CAGE-AT-0147</strain>
    </source>
</reference>
<organism evidence="2 3">
    <name type="scientific">Dactylonectria macrodidyma</name>
    <dbReference type="NCBI Taxonomy" id="307937"/>
    <lineage>
        <taxon>Eukaryota</taxon>
        <taxon>Fungi</taxon>
        <taxon>Dikarya</taxon>
        <taxon>Ascomycota</taxon>
        <taxon>Pezizomycotina</taxon>
        <taxon>Sordariomycetes</taxon>
        <taxon>Hypocreomycetidae</taxon>
        <taxon>Hypocreales</taxon>
        <taxon>Nectriaceae</taxon>
        <taxon>Dactylonectria</taxon>
    </lineage>
</organism>
<keyword evidence="3" id="KW-1185">Reference proteome</keyword>
<dbReference type="Proteomes" id="UP000738349">
    <property type="component" value="Unassembled WGS sequence"/>
</dbReference>
<keyword evidence="1" id="KW-1133">Transmembrane helix</keyword>
<evidence type="ECO:0000313" key="3">
    <source>
        <dbReference type="Proteomes" id="UP000738349"/>
    </source>
</evidence>
<comment type="caution">
    <text evidence="2">The sequence shown here is derived from an EMBL/GenBank/DDBJ whole genome shotgun (WGS) entry which is preliminary data.</text>
</comment>
<dbReference type="AlphaFoldDB" id="A0A9P9DSP3"/>
<dbReference type="EMBL" id="JAGMUV010000021">
    <property type="protein sequence ID" value="KAH7124678.1"/>
    <property type="molecule type" value="Genomic_DNA"/>
</dbReference>
<keyword evidence="1" id="KW-0472">Membrane</keyword>
<feature type="transmembrane region" description="Helical" evidence="1">
    <location>
        <begin position="12"/>
        <end position="33"/>
    </location>
</feature>
<gene>
    <name evidence="2" type="ORF">EDB81DRAFT_765474</name>
</gene>
<feature type="transmembrane region" description="Helical" evidence="1">
    <location>
        <begin position="45"/>
        <end position="65"/>
    </location>
</feature>
<keyword evidence="1" id="KW-0812">Transmembrane</keyword>
<proteinExistence type="predicted"/>
<name>A0A9P9DSP3_9HYPO</name>
<protein>
    <submittedName>
        <fullName evidence="2">Uncharacterized protein</fullName>
    </submittedName>
</protein>
<dbReference type="OrthoDB" id="5421689at2759"/>
<sequence length="110" mass="12722">MPYAEGRDDPSLLLLRIMACQSHFSCLDLVLWVKAMLQGYYNCYQSILAIQGLYGLSMCTSKWSILWNLKRVFAVRMFSICAWIIIVIQPTWMIMALLIGLLICRLVQKN</sequence>
<feature type="transmembrane region" description="Helical" evidence="1">
    <location>
        <begin position="77"/>
        <end position="104"/>
    </location>
</feature>
<evidence type="ECO:0000256" key="1">
    <source>
        <dbReference type="SAM" id="Phobius"/>
    </source>
</evidence>